<evidence type="ECO:0000256" key="2">
    <source>
        <dbReference type="ARBA" id="ARBA00022801"/>
    </source>
</evidence>
<dbReference type="InterPro" id="IPR050582">
    <property type="entry name" value="HAD-like_SerB"/>
</dbReference>
<proteinExistence type="predicted"/>
<dbReference type="PANTHER" id="PTHR43344">
    <property type="entry name" value="PHOSPHOSERINE PHOSPHATASE"/>
    <property type="match status" value="1"/>
</dbReference>
<dbReference type="CDD" id="cd02612">
    <property type="entry name" value="HAD_PGPPase"/>
    <property type="match status" value="1"/>
</dbReference>
<keyword evidence="2 4" id="KW-0378">Hydrolase</keyword>
<evidence type="ECO:0000313" key="4">
    <source>
        <dbReference type="EMBL" id="MDE1514400.1"/>
    </source>
</evidence>
<dbReference type="RefSeq" id="WP_274722084.1">
    <property type="nucleotide sequence ID" value="NZ_JARBFT010000003.1"/>
</dbReference>
<accession>A0ABT5UYB0</accession>
<dbReference type="InterPro" id="IPR006385">
    <property type="entry name" value="HAD_hydro_SerB1"/>
</dbReference>
<evidence type="ECO:0000313" key="5">
    <source>
        <dbReference type="Proteomes" id="UP001216189"/>
    </source>
</evidence>
<dbReference type="SUPFAM" id="SSF56784">
    <property type="entry name" value="HAD-like"/>
    <property type="match status" value="1"/>
</dbReference>
<keyword evidence="1" id="KW-0479">Metal-binding</keyword>
<organism evidence="4 5">
    <name type="scientific">Vibrio chanodichtyis</name>
    <dbReference type="NCBI Taxonomy" id="3027932"/>
    <lineage>
        <taxon>Bacteria</taxon>
        <taxon>Pseudomonadati</taxon>
        <taxon>Pseudomonadota</taxon>
        <taxon>Gammaproteobacteria</taxon>
        <taxon>Vibrionales</taxon>
        <taxon>Vibrionaceae</taxon>
        <taxon>Vibrio</taxon>
    </lineage>
</organism>
<reference evidence="4 5" key="1">
    <citation type="submission" date="2023-02" db="EMBL/GenBank/DDBJ databases">
        <title>Vibrio intestini sp. nov., a close relative of Vibrio cholerae isolated from the intestine of Healthy Culter dabryi.</title>
        <authorList>
            <person name="Wu N."/>
        </authorList>
    </citation>
    <scope>NUCLEOTIDE SEQUENCE [LARGE SCALE GENOMIC DNA]</scope>
    <source>
        <strain evidence="4 5">DSL-7</strain>
    </source>
</reference>
<sequence>MSKSLYVFDLDDTLIDGDCAMIWNAFLAEKGIATDHNFVAEDRRRMALYAQGKMDMAQYITFAMQPLANVPIAAVQAWAQECVAQLIVPQHFAQARTLLAQLQQQGSTCLIISASVSFLVQEVAAHFGIAHALGIDLVERQGCYSSEIAGIASYREGKVLRLQQWLAEQSETYQHIHFYTDSINDLPLCLHADFTYLVNPCPQLRAQGAQYGWPVLDWAV</sequence>
<protein>
    <submittedName>
        <fullName evidence="4">HAD-IB family hydrolase</fullName>
    </submittedName>
</protein>
<dbReference type="Proteomes" id="UP001216189">
    <property type="component" value="Unassembled WGS sequence"/>
</dbReference>
<dbReference type="Pfam" id="PF12710">
    <property type="entry name" value="HAD"/>
    <property type="match status" value="1"/>
</dbReference>
<dbReference type="EMBL" id="JARBFT010000003">
    <property type="protein sequence ID" value="MDE1514400.1"/>
    <property type="molecule type" value="Genomic_DNA"/>
</dbReference>
<dbReference type="NCBIfam" id="TIGR01488">
    <property type="entry name" value="HAD-SF-IB"/>
    <property type="match status" value="1"/>
</dbReference>
<dbReference type="InterPro" id="IPR023214">
    <property type="entry name" value="HAD_sf"/>
</dbReference>
<evidence type="ECO:0000256" key="3">
    <source>
        <dbReference type="ARBA" id="ARBA00022842"/>
    </source>
</evidence>
<gene>
    <name evidence="4" type="ORF">PUN32_05145</name>
</gene>
<comment type="caution">
    <text evidence="4">The sequence shown here is derived from an EMBL/GenBank/DDBJ whole genome shotgun (WGS) entry which is preliminary data.</text>
</comment>
<name>A0ABT5UYB0_9VIBR</name>
<dbReference type="PANTHER" id="PTHR43344:SF13">
    <property type="entry name" value="PHOSPHATASE RV3661-RELATED"/>
    <property type="match status" value="1"/>
</dbReference>
<dbReference type="Gene3D" id="1.20.1440.100">
    <property type="entry name" value="SG protein - dephosphorylation function"/>
    <property type="match status" value="1"/>
</dbReference>
<dbReference type="GO" id="GO:0016787">
    <property type="term" value="F:hydrolase activity"/>
    <property type="evidence" value="ECO:0007669"/>
    <property type="project" value="UniProtKB-KW"/>
</dbReference>
<dbReference type="NCBIfam" id="TIGR01490">
    <property type="entry name" value="HAD-SF-IB-hyp1"/>
    <property type="match status" value="1"/>
</dbReference>
<keyword evidence="5" id="KW-1185">Reference proteome</keyword>
<keyword evidence="3" id="KW-0460">Magnesium</keyword>
<dbReference type="InterPro" id="IPR036412">
    <property type="entry name" value="HAD-like_sf"/>
</dbReference>
<evidence type="ECO:0000256" key="1">
    <source>
        <dbReference type="ARBA" id="ARBA00022723"/>
    </source>
</evidence>
<dbReference type="Gene3D" id="3.40.50.1000">
    <property type="entry name" value="HAD superfamily/HAD-like"/>
    <property type="match status" value="1"/>
</dbReference>